<keyword evidence="7 12" id="KW-0010">Activator</keyword>
<dbReference type="InterPro" id="IPR001680">
    <property type="entry name" value="WD40_rpt"/>
</dbReference>
<evidence type="ECO:0000256" key="3">
    <source>
        <dbReference type="ARBA" id="ARBA00019614"/>
    </source>
</evidence>
<dbReference type="Pfam" id="PF11635">
    <property type="entry name" value="Med16_N"/>
    <property type="match status" value="2"/>
</dbReference>
<dbReference type="SUPFAM" id="SSF50978">
    <property type="entry name" value="WD40 repeat-like"/>
    <property type="match status" value="1"/>
</dbReference>
<dbReference type="PANTHER" id="PTHR13224:SF6">
    <property type="entry name" value="MEDIATOR OF RNA POLYMERASE II TRANSCRIPTION SUBUNIT 16"/>
    <property type="match status" value="1"/>
</dbReference>
<dbReference type="Proteomes" id="UP000472277">
    <property type="component" value="Chromosome 17"/>
</dbReference>
<dbReference type="InterPro" id="IPR048338">
    <property type="entry name" value="Mediator_Med16"/>
</dbReference>
<dbReference type="InterPro" id="IPR015943">
    <property type="entry name" value="WD40/YVTN_repeat-like_dom_sf"/>
</dbReference>
<reference evidence="17" key="1">
    <citation type="submission" date="2025-08" db="UniProtKB">
        <authorList>
            <consortium name="Ensembl"/>
        </authorList>
    </citation>
    <scope>IDENTIFICATION</scope>
</reference>
<evidence type="ECO:0000256" key="7">
    <source>
        <dbReference type="ARBA" id="ARBA00023159"/>
    </source>
</evidence>
<keyword evidence="5" id="KW-0677">Repeat</keyword>
<evidence type="ECO:0000256" key="2">
    <source>
        <dbReference type="ARBA" id="ARBA00006543"/>
    </source>
</evidence>
<dbReference type="SMART" id="SM00320">
    <property type="entry name" value="WD40"/>
    <property type="match status" value="1"/>
</dbReference>
<organism evidence="17 18">
    <name type="scientific">Salmo trutta</name>
    <name type="common">Brown trout</name>
    <dbReference type="NCBI Taxonomy" id="8032"/>
    <lineage>
        <taxon>Eukaryota</taxon>
        <taxon>Metazoa</taxon>
        <taxon>Chordata</taxon>
        <taxon>Craniata</taxon>
        <taxon>Vertebrata</taxon>
        <taxon>Euteleostomi</taxon>
        <taxon>Actinopterygii</taxon>
        <taxon>Neopterygii</taxon>
        <taxon>Teleostei</taxon>
        <taxon>Protacanthopterygii</taxon>
        <taxon>Salmoniformes</taxon>
        <taxon>Salmonidae</taxon>
        <taxon>Salmoninae</taxon>
        <taxon>Salmo</taxon>
    </lineage>
</organism>
<keyword evidence="8 12" id="KW-0804">Transcription</keyword>
<dbReference type="Pfam" id="PF20719">
    <property type="entry name" value="Med16_C"/>
    <property type="match status" value="1"/>
</dbReference>
<feature type="region of interest" description="Disordered" evidence="13">
    <location>
        <begin position="360"/>
        <end position="379"/>
    </location>
</feature>
<dbReference type="SUPFAM" id="SSF50952">
    <property type="entry name" value="Soluble quinoprotein glucose dehydrogenase"/>
    <property type="match status" value="1"/>
</dbReference>
<dbReference type="Ensembl" id="ENSSTUT00000012768.1">
    <property type="protein sequence ID" value="ENSSTUP00000012043.1"/>
    <property type="gene ID" value="ENSSTUG00000005659.1"/>
</dbReference>
<name>A0A673WSF6_SALTR</name>
<comment type="subcellular location">
    <subcellularLocation>
        <location evidence="1 12">Nucleus</location>
    </subcellularLocation>
</comment>
<evidence type="ECO:0000256" key="9">
    <source>
        <dbReference type="ARBA" id="ARBA00023242"/>
    </source>
</evidence>
<dbReference type="InterPro" id="IPR021665">
    <property type="entry name" value="Mediator_Med16_N"/>
</dbReference>
<keyword evidence="6 12" id="KW-0805">Transcription regulation</keyword>
<dbReference type="InterPro" id="IPR048339">
    <property type="entry name" value="Mediator_Med16_C"/>
</dbReference>
<dbReference type="AlphaFoldDB" id="A0A673WSF6"/>
<keyword evidence="18" id="KW-1185">Reference proteome</keyword>
<dbReference type="GO" id="GO:0045893">
    <property type="term" value="P:positive regulation of DNA-templated transcription"/>
    <property type="evidence" value="ECO:0007669"/>
    <property type="project" value="TreeGrafter"/>
</dbReference>
<gene>
    <name evidence="12 17" type="primary">MED16</name>
    <name evidence="17" type="synonym">LOC115151653</name>
</gene>
<comment type="subunit">
    <text evidence="12">Component of the Mediator complex.</text>
</comment>
<evidence type="ECO:0000256" key="5">
    <source>
        <dbReference type="ARBA" id="ARBA00022737"/>
    </source>
</evidence>
<dbReference type="PANTHER" id="PTHR13224">
    <property type="entry name" value="THYROID HORMONE RECEPTOR-ASSOCIATED PROTEIN-RELATED"/>
    <property type="match status" value="1"/>
</dbReference>
<evidence type="ECO:0000259" key="15">
    <source>
        <dbReference type="Pfam" id="PF20718"/>
    </source>
</evidence>
<evidence type="ECO:0000313" key="18">
    <source>
        <dbReference type="Proteomes" id="UP000472277"/>
    </source>
</evidence>
<evidence type="ECO:0000256" key="6">
    <source>
        <dbReference type="ARBA" id="ARBA00023015"/>
    </source>
</evidence>
<evidence type="ECO:0000256" key="10">
    <source>
        <dbReference type="ARBA" id="ARBA00032015"/>
    </source>
</evidence>
<protein>
    <recommendedName>
        <fullName evidence="3 12">Mediator of RNA polymerase II transcription subunit 16</fullName>
    </recommendedName>
    <alternativeName>
        <fullName evidence="10 12">Mediator complex subunit 16</fullName>
    </alternativeName>
</protein>
<proteinExistence type="inferred from homology"/>
<feature type="repeat" description="WD" evidence="11">
    <location>
        <begin position="67"/>
        <end position="98"/>
    </location>
</feature>
<dbReference type="Gene3D" id="2.130.10.10">
    <property type="entry name" value="YVTN repeat-like/Quinoprotein amine dehydrogenase"/>
    <property type="match status" value="1"/>
</dbReference>
<keyword evidence="9 12" id="KW-0539">Nucleus</keyword>
<dbReference type="PROSITE" id="PS50082">
    <property type="entry name" value="WD_REPEATS_2"/>
    <property type="match status" value="1"/>
</dbReference>
<feature type="domain" description="Mediator of RNA polymerase II transcription subunit 16 central helical bridge" evidence="15">
    <location>
        <begin position="430"/>
        <end position="618"/>
    </location>
</feature>
<evidence type="ECO:0000259" key="14">
    <source>
        <dbReference type="Pfam" id="PF11635"/>
    </source>
</evidence>
<evidence type="ECO:0000313" key="17">
    <source>
        <dbReference type="Ensembl" id="ENSSTUP00000012043.1"/>
    </source>
</evidence>
<feature type="domain" description="Mediator complex subunit Med16 N-terminal" evidence="14">
    <location>
        <begin position="113"/>
        <end position="237"/>
    </location>
</feature>
<dbReference type="InterPro" id="IPR011041">
    <property type="entry name" value="Quinoprot_gluc/sorb_DH_b-prop"/>
</dbReference>
<keyword evidence="4 11" id="KW-0853">WD repeat</keyword>
<evidence type="ECO:0000256" key="12">
    <source>
        <dbReference type="RuleBase" id="RU364149"/>
    </source>
</evidence>
<evidence type="ECO:0000259" key="16">
    <source>
        <dbReference type="Pfam" id="PF20719"/>
    </source>
</evidence>
<dbReference type="InterPro" id="IPR036322">
    <property type="entry name" value="WD40_repeat_dom_sf"/>
</dbReference>
<dbReference type="GeneTree" id="ENSGT00390000003821"/>
<dbReference type="GO" id="GO:0016592">
    <property type="term" value="C:mediator complex"/>
    <property type="evidence" value="ECO:0007669"/>
    <property type="project" value="InterPro"/>
</dbReference>
<dbReference type="InterPro" id="IPR048616">
    <property type="entry name" value="MED16_bridge"/>
</dbReference>
<reference evidence="17" key="2">
    <citation type="submission" date="2025-09" db="UniProtKB">
        <authorList>
            <consortium name="Ensembl"/>
        </authorList>
    </citation>
    <scope>IDENTIFICATION</scope>
</reference>
<sequence length="794" mass="87783">DGAVAYVCEWEKRPKSNHYPSIPLVCAWSCRNLVAFTTDLKNEEDEKVSHMVHIIDTEHPWDVYSINSGHGEVISCLEWDQSGSRLLSADGDGQIKCWAMADHLVNSWESSLGSAEDGDPIIALSWLHNGVKLALHVEMSGSTNFGEKFSRVKFSPSLTLFGGKPMEGWLAVTVSGLVTVSLLKPNGQLLTASESLCRLRGRVALADIAFTGGGNIVVAATDGSSSSPVQFYKVGIIALSQKSLANNTVQMLMLLFSCKEVVLVLHTPYSPFPLSIPTVGEKQPTILKWRILSATNDLDRVSAVALPKLPISISNTDLKVASDTKFCPGLGLALAFHDGSIQILHRLSLHTMGVFYGSSSGSSQRPGDEPAIKRQRPGGPTVHFKALQFSWTSLALAGVDNHGKLHMIRVSPSMGQMLDMNTLLRHLLFLLEYCMVTGYDWWDVLLHVQPGMVHNLVEKLHEEYMRQNQALQQVLSTRIVAVKASLCKLSSATAARACDFHAKLLLIAISSTLKSLLRPHVLNTPDKSPGDRLAEICSKNTDTDIDKVMINLKTEEFVLDGPPLQSLQQLIQWVGDFVLYLMANLPNQGSVVRPGFGFLRDGWSLGMLREMMVMIRIWGLLKPGCLPIYTATSDNQDSMSLLFRLLTKLWLCSRDEGHPQEPDEPLIDECCLLPSQLLVPSMDWLPVNDGIICKLQGKHPLRLQFGKPYSLPGLNSTAQVEVFSRSPGVQRMDHLRCLYMGVCPTEDSKACTRCGCVTMLRSPNKTNAMKQWEQRWIKNCLCGGLWRRIPSTMS</sequence>
<feature type="domain" description="Mediator complex subunit 16 C-terminal" evidence="16">
    <location>
        <begin position="728"/>
        <end position="787"/>
    </location>
</feature>
<comment type="function">
    <text evidence="12">Component of the Mediator complex, a coactivator involved in the regulated transcription of nearly all RNA polymerase II-dependent genes. Mediator functions as a bridge to convey information from gene-specific regulatory proteins to the basal RNA polymerase II transcription machinery. Mediator is recruited to promoters by direct interactions with regulatory proteins and serves as a scaffold for the assembly of a functional preinitiation complex with RNA polymerase II and the general transcription factors.</text>
</comment>
<evidence type="ECO:0000256" key="11">
    <source>
        <dbReference type="PROSITE-ProRule" id="PRU00221"/>
    </source>
</evidence>
<feature type="domain" description="Mediator complex subunit Med16 N-terminal" evidence="14">
    <location>
        <begin position="276"/>
        <end position="353"/>
    </location>
</feature>
<evidence type="ECO:0000256" key="8">
    <source>
        <dbReference type="ARBA" id="ARBA00023163"/>
    </source>
</evidence>
<comment type="similarity">
    <text evidence="2 12">Belongs to the Mediator complex subunit 16 family.</text>
</comment>
<accession>A0A673WSF6</accession>
<evidence type="ECO:0000256" key="1">
    <source>
        <dbReference type="ARBA" id="ARBA00004123"/>
    </source>
</evidence>
<evidence type="ECO:0000256" key="13">
    <source>
        <dbReference type="SAM" id="MobiDB-lite"/>
    </source>
</evidence>
<evidence type="ECO:0000256" key="4">
    <source>
        <dbReference type="ARBA" id="ARBA00022574"/>
    </source>
</evidence>
<dbReference type="Pfam" id="PF20718">
    <property type="entry name" value="Med16_bridge"/>
    <property type="match status" value="1"/>
</dbReference>
<dbReference type="PROSITE" id="PS50294">
    <property type="entry name" value="WD_REPEATS_REGION"/>
    <property type="match status" value="1"/>
</dbReference>